<dbReference type="AlphaFoldDB" id="A0A653E0F9"/>
<reference evidence="6" key="1">
    <citation type="submission" date="2019-02" db="EMBL/GenBank/DDBJ databases">
        <authorList>
            <consortium name="Genoscope - CEA"/>
            <person name="William W."/>
        </authorList>
    </citation>
    <scope>NUCLEOTIDE SEQUENCE [LARGE SCALE GENOMIC DNA]</scope>
    <source>
        <strain evidence="6">YSy11</strain>
    </source>
</reference>
<keyword evidence="1" id="KW-1133">Transmembrane helix</keyword>
<feature type="domain" description="Type VI secretion system component TssM1 N-terminal" evidence="4">
    <location>
        <begin position="199"/>
        <end position="452"/>
    </location>
</feature>
<feature type="domain" description="Type VI secretion system component TssM1 helical" evidence="5">
    <location>
        <begin position="939"/>
        <end position="1037"/>
    </location>
</feature>
<dbReference type="InterPro" id="IPR010623">
    <property type="entry name" value="IcmF_C"/>
</dbReference>
<protein>
    <submittedName>
        <fullName evidence="6">Type VI secretion protein VasK</fullName>
    </submittedName>
</protein>
<evidence type="ECO:0000313" key="6">
    <source>
        <dbReference type="EMBL" id="VEV95524.1"/>
    </source>
</evidence>
<dbReference type="Pfam" id="PF21070">
    <property type="entry name" value="IcmF_helical"/>
    <property type="match status" value="1"/>
</dbReference>
<dbReference type="InterPro" id="IPR027417">
    <property type="entry name" value="P-loop_NTPase"/>
</dbReference>
<name>A0A653E0F9_9PSED</name>
<dbReference type="InterPro" id="IPR009612">
    <property type="entry name" value="IcmF-rel"/>
</dbReference>
<dbReference type="NCBIfam" id="TIGR03348">
    <property type="entry name" value="VI_IcmF"/>
    <property type="match status" value="1"/>
</dbReference>
<dbReference type="Pfam" id="PF14331">
    <property type="entry name" value="IcmF-related_N"/>
    <property type="match status" value="1"/>
</dbReference>
<dbReference type="InterPro" id="IPR048677">
    <property type="entry name" value="TssM1_hel"/>
</dbReference>
<evidence type="ECO:0000259" key="3">
    <source>
        <dbReference type="Pfam" id="PF06761"/>
    </source>
</evidence>
<evidence type="ECO:0000259" key="5">
    <source>
        <dbReference type="Pfam" id="PF21070"/>
    </source>
</evidence>
<feature type="domain" description="IcmF-related" evidence="3">
    <location>
        <begin position="502"/>
        <end position="792"/>
    </location>
</feature>
<feature type="transmembrane region" description="Helical" evidence="1">
    <location>
        <begin position="448"/>
        <end position="466"/>
    </location>
</feature>
<dbReference type="InterPro" id="IPR025743">
    <property type="entry name" value="TssM1_N"/>
</dbReference>
<evidence type="ECO:0000259" key="2">
    <source>
        <dbReference type="Pfam" id="PF06744"/>
    </source>
</evidence>
<dbReference type="PANTHER" id="PTHR36153:SF1">
    <property type="entry name" value="TYPE VI SECRETION SYSTEM COMPONENT TSSM1"/>
    <property type="match status" value="1"/>
</dbReference>
<dbReference type="RefSeq" id="WP_150547459.1">
    <property type="nucleotide sequence ID" value="NZ_LR215729.2"/>
</dbReference>
<gene>
    <name evidence="6" type="ORF">PMYSY11_0477</name>
</gene>
<dbReference type="PANTHER" id="PTHR36153">
    <property type="entry name" value="INNER MEMBRANE PROTEIN-RELATED"/>
    <property type="match status" value="1"/>
</dbReference>
<keyword evidence="1" id="KW-0472">Membrane</keyword>
<dbReference type="InterPro" id="IPR017731">
    <property type="entry name" value="TssM1-like"/>
</dbReference>
<dbReference type="CDD" id="cd00882">
    <property type="entry name" value="Ras_like_GTPase"/>
    <property type="match status" value="1"/>
</dbReference>
<feature type="transmembrane region" description="Helical" evidence="1">
    <location>
        <begin position="52"/>
        <end position="71"/>
    </location>
</feature>
<proteinExistence type="predicted"/>
<feature type="transmembrane region" description="Helical" evidence="1">
    <location>
        <begin position="12"/>
        <end position="32"/>
    </location>
</feature>
<dbReference type="Pfam" id="PF06744">
    <property type="entry name" value="IcmF_C"/>
    <property type="match status" value="1"/>
</dbReference>
<dbReference type="EMBL" id="LR215729">
    <property type="protein sequence ID" value="VEV95524.1"/>
    <property type="molecule type" value="Genomic_DNA"/>
</dbReference>
<keyword evidence="1" id="KW-0812">Transmembrane</keyword>
<sequence length="1171" mass="132597">MKNYFKKIAAFLCKSWVWTLILVVLAAIFIWFVGPLFSFADYSIWESTDARLLTICGLFLLWGLLVVFLSWRSSVRIKKVEDSEEGQERLRREEETESQQKEISRRFKDALYTLKSTSLYRKRSERWRSELPWYVLIGPQGSGKTSLLDFSGLDFPLNKIERKLTRDTKGTLNCDWFFAEHGVLIDTAGRFLTQPDKPTDSSAWDTLLMLLRKHRRSRPLNGVLVNIPIDLLAKGGEQALERLGIQVRARLQEIHQRLHIDVPVYLVLSKADQLLGFNEFFDQLSREESEQVLGATFRKDQNGTDVTILRQELEKLLQRLNSQVILRMHQERDTARRGRVLDFPHQLAEISERLCLFVDMAFTGNRYQRKTLLRGFYLTSAPYLTETLDSNVAGIGSNLGIASSVLPTLHQGRSRFIHNLLSQVIFPEAVLAGLDKNEKRRINWGQRAIYLGAAAALSVFGIAWATSFSANFERLDEVKSIAQTLEKQDQILSPADGVRAALKPLNSSYNATQVFPPDGDVALHERTGLYQGDASNPVLETAYENELQRVLLPRIARLFETQIHTHMNDRQQLLENLRGYLMLSDTKRRDPELLKQQITSRWSALYRGDAQTQQQLSAHLDRLLELPYSYATDKPLIAQARQVLLSESFASVVYSILRDEAGSLPEYRLGQHMGSQSGVFSGTDYLIPGFYTQQGYKQYFISRGVSMVSEILRDNWVLGKNTDISGMDLRQLMVELEQLYFSDYADYWSEAVGRVELHEITNAQQGANQLASLTSANSPLLLLLTEVRTNTRFPTLLESAEDLPEAPDSGVAGAVADAAKAAKSKVDISKSLPDAAKKLLQRRFDPLHQLLTDEGSPTADLTPALQAVNDLQLQMANRARAGQSGQASFEYAKSRISGEQDALGNLLTASVRLPQPVGGWFAGIANQTWGLALADAYSYLNQRYQSELYSFYSKAIARRYPFSAGSHSDVSINDFNMFFKDQGIAQQFFDNYMRPFVTGSSGHYRLRSIAGHSLPMTGAFLKQMSNVRTIRQSFFAENPDQAVVKFELEPYNLDPSVSRAEFTFGEQRMEYRHGPIVTQSFVWPTDADNGQTSLVLERLVGRAVGVKKDTGPWSLFRFLDMMQTEPLRGRDVLLVKARVDDVHASYLLSSQRTPNPFDLRVLRRFQLPSHL</sequence>
<evidence type="ECO:0000259" key="4">
    <source>
        <dbReference type="Pfam" id="PF14331"/>
    </source>
</evidence>
<feature type="domain" description="Type VI secretion system IcmF C-terminal" evidence="2">
    <location>
        <begin position="1046"/>
        <end position="1151"/>
    </location>
</feature>
<dbReference type="Pfam" id="PF06761">
    <property type="entry name" value="IcmF-related"/>
    <property type="match status" value="1"/>
</dbReference>
<evidence type="ECO:0000256" key="1">
    <source>
        <dbReference type="SAM" id="Phobius"/>
    </source>
</evidence>
<organism evidence="6">
    <name type="scientific">Pseudomonas marincola</name>
    <dbReference type="NCBI Taxonomy" id="437900"/>
    <lineage>
        <taxon>Bacteria</taxon>
        <taxon>Pseudomonadati</taxon>
        <taxon>Pseudomonadota</taxon>
        <taxon>Gammaproteobacteria</taxon>
        <taxon>Pseudomonadales</taxon>
        <taxon>Pseudomonadaceae</taxon>
        <taxon>Pseudomonas</taxon>
    </lineage>
</organism>
<dbReference type="InterPro" id="IPR053156">
    <property type="entry name" value="T6SS_TssM-like"/>
</dbReference>
<accession>A0A653E0F9</accession>
<dbReference type="SUPFAM" id="SSF52540">
    <property type="entry name" value="P-loop containing nucleoside triphosphate hydrolases"/>
    <property type="match status" value="1"/>
</dbReference>